<feature type="region of interest" description="Disordered" evidence="1">
    <location>
        <begin position="189"/>
        <end position="220"/>
    </location>
</feature>
<dbReference type="Proteomes" id="UP001345691">
    <property type="component" value="Unassembled WGS sequence"/>
</dbReference>
<protein>
    <submittedName>
        <fullName evidence="2">Uncharacterized protein</fullName>
    </submittedName>
</protein>
<reference evidence="2 3" key="1">
    <citation type="submission" date="2023-08" db="EMBL/GenBank/DDBJ databases">
        <title>Black Yeasts Isolated from many extreme environments.</title>
        <authorList>
            <person name="Coleine C."/>
            <person name="Stajich J.E."/>
            <person name="Selbmann L."/>
        </authorList>
    </citation>
    <scope>NUCLEOTIDE SEQUENCE [LARGE SCALE GENOMIC DNA]</scope>
    <source>
        <strain evidence="2 3">CCFEE 6328</strain>
    </source>
</reference>
<proteinExistence type="predicted"/>
<gene>
    <name evidence="2" type="ORF">LTR69_004902</name>
</gene>
<name>A0ABR0JCR3_9EURO</name>
<organism evidence="2 3">
    <name type="scientific">Exophiala sideris</name>
    <dbReference type="NCBI Taxonomy" id="1016849"/>
    <lineage>
        <taxon>Eukaryota</taxon>
        <taxon>Fungi</taxon>
        <taxon>Dikarya</taxon>
        <taxon>Ascomycota</taxon>
        <taxon>Pezizomycotina</taxon>
        <taxon>Eurotiomycetes</taxon>
        <taxon>Chaetothyriomycetidae</taxon>
        <taxon>Chaetothyriales</taxon>
        <taxon>Herpotrichiellaceae</taxon>
        <taxon>Exophiala</taxon>
    </lineage>
</organism>
<sequence length="272" mass="29948">MESTTVQTGDPSALCDEMLDNTPLCLDSPHMFDVAGVPEPSRMEGYHLFQDALIMPFDLAENISSYSYLVSEHDDVTTPSTASSPLTPSSDNSSVFPGWSLLSQEPGLDLSSWDATPDWVKQRSPQLYDLDDSLASHKKACYMDDPHDLLVSAAEPAEEASKDAKTPFRFVEITPDKILSGEIHRAKGEWKRGRPRLRKSAPKSKSKVVSTTKRQYGMDQADPGLSVKPIACDGQTPARHEANLFQPVFDHLLVTEQEKGFFAGLFAPSLFG</sequence>
<keyword evidence="3" id="KW-1185">Reference proteome</keyword>
<accession>A0ABR0JCR3</accession>
<evidence type="ECO:0000313" key="3">
    <source>
        <dbReference type="Proteomes" id="UP001345691"/>
    </source>
</evidence>
<comment type="caution">
    <text evidence="2">The sequence shown here is derived from an EMBL/GenBank/DDBJ whole genome shotgun (WGS) entry which is preliminary data.</text>
</comment>
<evidence type="ECO:0000256" key="1">
    <source>
        <dbReference type="SAM" id="MobiDB-lite"/>
    </source>
</evidence>
<evidence type="ECO:0000313" key="2">
    <source>
        <dbReference type="EMBL" id="KAK5061720.1"/>
    </source>
</evidence>
<feature type="compositionally biased region" description="Basic residues" evidence="1">
    <location>
        <begin position="193"/>
        <end position="206"/>
    </location>
</feature>
<dbReference type="EMBL" id="JAVRRF010000009">
    <property type="protein sequence ID" value="KAK5061720.1"/>
    <property type="molecule type" value="Genomic_DNA"/>
</dbReference>